<protein>
    <submittedName>
        <fullName evidence="1">CLUMA_CG003869, isoform A</fullName>
    </submittedName>
</protein>
<dbReference type="Proteomes" id="UP000183832">
    <property type="component" value="Unassembled WGS sequence"/>
</dbReference>
<accession>A0A1J1HVH2</accession>
<proteinExistence type="predicted"/>
<name>A0A1J1HVH2_9DIPT</name>
<gene>
    <name evidence="1" type="ORF">CLUMA_CG003869</name>
</gene>
<evidence type="ECO:0000313" key="2">
    <source>
        <dbReference type="Proteomes" id="UP000183832"/>
    </source>
</evidence>
<evidence type="ECO:0000313" key="1">
    <source>
        <dbReference type="EMBL" id="CRK90153.1"/>
    </source>
</evidence>
<organism evidence="1 2">
    <name type="scientific">Clunio marinus</name>
    <dbReference type="NCBI Taxonomy" id="568069"/>
    <lineage>
        <taxon>Eukaryota</taxon>
        <taxon>Metazoa</taxon>
        <taxon>Ecdysozoa</taxon>
        <taxon>Arthropoda</taxon>
        <taxon>Hexapoda</taxon>
        <taxon>Insecta</taxon>
        <taxon>Pterygota</taxon>
        <taxon>Neoptera</taxon>
        <taxon>Endopterygota</taxon>
        <taxon>Diptera</taxon>
        <taxon>Nematocera</taxon>
        <taxon>Chironomoidea</taxon>
        <taxon>Chironomidae</taxon>
        <taxon>Clunio</taxon>
    </lineage>
</organism>
<reference evidence="1 2" key="1">
    <citation type="submission" date="2015-04" db="EMBL/GenBank/DDBJ databases">
        <authorList>
            <person name="Syromyatnikov M.Y."/>
            <person name="Popov V.N."/>
        </authorList>
    </citation>
    <scope>NUCLEOTIDE SEQUENCE [LARGE SCALE GENOMIC DNA]</scope>
</reference>
<dbReference type="AlphaFoldDB" id="A0A1J1HVH2"/>
<sequence>MFEGRRIDQYQTHVCMAYSVEIRLRWGRNYHIFATQKVKHEKAICTFQANTKENANPKSFCSPLSDLKEI</sequence>
<dbReference type="EMBL" id="CVRI01000017">
    <property type="protein sequence ID" value="CRK90153.1"/>
    <property type="molecule type" value="Genomic_DNA"/>
</dbReference>
<keyword evidence="2" id="KW-1185">Reference proteome</keyword>